<organism evidence="1 2">
    <name type="scientific">Phytophthora rubi</name>
    <dbReference type="NCBI Taxonomy" id="129364"/>
    <lineage>
        <taxon>Eukaryota</taxon>
        <taxon>Sar</taxon>
        <taxon>Stramenopiles</taxon>
        <taxon>Oomycota</taxon>
        <taxon>Peronosporomycetes</taxon>
        <taxon>Peronosporales</taxon>
        <taxon>Peronosporaceae</taxon>
        <taxon>Phytophthora</taxon>
    </lineage>
</organism>
<reference evidence="1 2" key="1">
    <citation type="submission" date="2018-08" db="EMBL/GenBank/DDBJ databases">
        <title>Genomic investigation of the strawberry pathogen Phytophthora fragariae indicates pathogenicity is determined by transcriptional variation in three key races.</title>
        <authorList>
            <person name="Adams T.M."/>
            <person name="Armitage A.D."/>
            <person name="Sobczyk M.K."/>
            <person name="Bates H.J."/>
            <person name="Dunwell J.M."/>
            <person name="Nellist C.F."/>
            <person name="Harrison R.J."/>
        </authorList>
    </citation>
    <scope>NUCLEOTIDE SEQUENCE [LARGE SCALE GENOMIC DNA]</scope>
    <source>
        <strain evidence="1 2">SCRP333</strain>
    </source>
</reference>
<evidence type="ECO:0000313" key="1">
    <source>
        <dbReference type="EMBL" id="KAE9270029.1"/>
    </source>
</evidence>
<dbReference type="Proteomes" id="UP000434957">
    <property type="component" value="Unassembled WGS sequence"/>
</dbReference>
<evidence type="ECO:0000313" key="2">
    <source>
        <dbReference type="Proteomes" id="UP000434957"/>
    </source>
</evidence>
<accession>A0A6A4BAR8</accession>
<name>A0A6A4BAR8_9STRA</name>
<comment type="caution">
    <text evidence="1">The sequence shown here is derived from an EMBL/GenBank/DDBJ whole genome shotgun (WGS) entry which is preliminary data.</text>
</comment>
<dbReference type="InterPro" id="IPR012337">
    <property type="entry name" value="RNaseH-like_sf"/>
</dbReference>
<dbReference type="AlphaFoldDB" id="A0A6A4BAR8"/>
<gene>
    <name evidence="1" type="ORF">PR003_g30965</name>
</gene>
<proteinExistence type="predicted"/>
<dbReference type="EMBL" id="QXFT01006122">
    <property type="protein sequence ID" value="KAE9270029.1"/>
    <property type="molecule type" value="Genomic_DNA"/>
</dbReference>
<dbReference type="SUPFAM" id="SSF53098">
    <property type="entry name" value="Ribonuclease H-like"/>
    <property type="match status" value="1"/>
</dbReference>
<protein>
    <submittedName>
        <fullName evidence="1">Uncharacterized protein</fullName>
    </submittedName>
</protein>
<keyword evidence="2" id="KW-1185">Reference proteome</keyword>
<sequence length="255" mass="29046">MVKYHFLDACAVVTDNTSVNKGAWEQLQRDFPRVFFHGCAAHVVHLMVKEICSSISWLGDLAVDGKAVVKIFKKRHQLNHELQEVLRRNELFLHEIVSRRAFLAQGTKEQKAKKRVIHDIVRSGSFVPNLERGQTLLEILTKFSRRFERNDTPTSDVYEMFLELPELIKGVGLTAAEKASFKRIVSDKFNFLYGDAHGVAYVLDPHFLGKEMDTETRVGVENLICNWHGSDSADDSSAELLSYFAVLIGLLKRRV</sequence>